<keyword evidence="3" id="KW-1185">Reference proteome</keyword>
<keyword evidence="2" id="KW-0812">Transmembrane</keyword>
<evidence type="ECO:0000313" key="4">
    <source>
        <dbReference type="RefSeq" id="XP_047737673.1"/>
    </source>
</evidence>
<accession>A0A979FKX5</accession>
<protein>
    <submittedName>
        <fullName evidence="4">Uncharacterized protein LOC125178297</fullName>
    </submittedName>
</protein>
<dbReference type="KEGG" id="hazt:125178297"/>
<dbReference type="RefSeq" id="XP_047737673.1">
    <property type="nucleotide sequence ID" value="XM_047881717.1"/>
</dbReference>
<dbReference type="GeneID" id="125178297"/>
<dbReference type="Proteomes" id="UP000694843">
    <property type="component" value="Unplaced"/>
</dbReference>
<keyword evidence="2" id="KW-1133">Transmembrane helix</keyword>
<evidence type="ECO:0000313" key="3">
    <source>
        <dbReference type="Proteomes" id="UP000694843"/>
    </source>
</evidence>
<organism evidence="3 4">
    <name type="scientific">Hyalella azteca</name>
    <name type="common">Amphipod</name>
    <dbReference type="NCBI Taxonomy" id="294128"/>
    <lineage>
        <taxon>Eukaryota</taxon>
        <taxon>Metazoa</taxon>
        <taxon>Ecdysozoa</taxon>
        <taxon>Arthropoda</taxon>
        <taxon>Crustacea</taxon>
        <taxon>Multicrustacea</taxon>
        <taxon>Malacostraca</taxon>
        <taxon>Eumalacostraca</taxon>
        <taxon>Peracarida</taxon>
        <taxon>Amphipoda</taxon>
        <taxon>Senticaudata</taxon>
        <taxon>Talitrida</taxon>
        <taxon>Talitroidea</taxon>
        <taxon>Hyalellidae</taxon>
        <taxon>Hyalella</taxon>
    </lineage>
</organism>
<keyword evidence="2" id="KW-0472">Membrane</keyword>
<feature type="transmembrane region" description="Helical" evidence="2">
    <location>
        <begin position="47"/>
        <end position="66"/>
    </location>
</feature>
<gene>
    <name evidence="4" type="primary">LOC125178297</name>
</gene>
<evidence type="ECO:0000256" key="1">
    <source>
        <dbReference type="SAM" id="MobiDB-lite"/>
    </source>
</evidence>
<proteinExistence type="predicted"/>
<reference evidence="4" key="1">
    <citation type="submission" date="2025-08" db="UniProtKB">
        <authorList>
            <consortium name="RefSeq"/>
        </authorList>
    </citation>
    <scope>IDENTIFICATION</scope>
    <source>
        <tissue evidence="4">Whole organism</tissue>
    </source>
</reference>
<name>A0A979FKX5_HYAAZ</name>
<dbReference type="AlphaFoldDB" id="A0A979FKX5"/>
<evidence type="ECO:0000256" key="2">
    <source>
        <dbReference type="SAM" id="Phobius"/>
    </source>
</evidence>
<feature type="region of interest" description="Disordered" evidence="1">
    <location>
        <begin position="72"/>
        <end position="97"/>
    </location>
</feature>
<sequence length="113" mass="11805">MELVGEAALQQLCGSHGGRMSRGRCEGGVGGGQLSSPFSGEPQNVGAAIYVTSVLLFYVCLLFLLLRGSKPSPHTCPHVSHTSSPEDPPNPSNTSDLHVTLATHQHLACAVEV</sequence>